<protein>
    <submittedName>
        <fullName evidence="1">Uncharacterized protein</fullName>
    </submittedName>
</protein>
<evidence type="ECO:0000313" key="2">
    <source>
        <dbReference type="Proteomes" id="UP001154329"/>
    </source>
</evidence>
<keyword evidence="2" id="KW-1185">Reference proteome</keyword>
<evidence type="ECO:0000313" key="1">
    <source>
        <dbReference type="EMBL" id="CAH1736987.1"/>
    </source>
</evidence>
<reference evidence="1" key="2">
    <citation type="submission" date="2022-10" db="EMBL/GenBank/DDBJ databases">
        <authorList>
            <consortium name="ENA_rothamsted_submissions"/>
            <consortium name="culmorum"/>
            <person name="King R."/>
        </authorList>
    </citation>
    <scope>NUCLEOTIDE SEQUENCE</scope>
</reference>
<sequence length="136" mass="16170">MIFSEQGYHTFFNNYRATIKRLGFWKILLSLLMPFKVVEENCSSIQFLSHYNAIDDIVSCRIHAHPIMANRYPKAIFFIGIIGKKIDSIHYGMSVKLALAHMHICIHVHARTHIRIHRYMHNYSFKQRRHFLCIHC</sequence>
<dbReference type="EMBL" id="OU899037">
    <property type="protein sequence ID" value="CAH1736987.1"/>
    <property type="molecule type" value="Genomic_DNA"/>
</dbReference>
<proteinExistence type="predicted"/>
<name>A0A9P0NM96_APHGO</name>
<organism evidence="1 2">
    <name type="scientific">Aphis gossypii</name>
    <name type="common">Cotton aphid</name>
    <dbReference type="NCBI Taxonomy" id="80765"/>
    <lineage>
        <taxon>Eukaryota</taxon>
        <taxon>Metazoa</taxon>
        <taxon>Ecdysozoa</taxon>
        <taxon>Arthropoda</taxon>
        <taxon>Hexapoda</taxon>
        <taxon>Insecta</taxon>
        <taxon>Pterygota</taxon>
        <taxon>Neoptera</taxon>
        <taxon>Paraneoptera</taxon>
        <taxon>Hemiptera</taxon>
        <taxon>Sternorrhyncha</taxon>
        <taxon>Aphidomorpha</taxon>
        <taxon>Aphidoidea</taxon>
        <taxon>Aphididae</taxon>
        <taxon>Aphidini</taxon>
        <taxon>Aphis</taxon>
        <taxon>Aphis</taxon>
    </lineage>
</organism>
<gene>
    <name evidence="1" type="ORF">APHIGO_LOCUS10602</name>
</gene>
<reference evidence="1" key="1">
    <citation type="submission" date="2022-02" db="EMBL/GenBank/DDBJ databases">
        <authorList>
            <person name="King R."/>
        </authorList>
    </citation>
    <scope>NUCLEOTIDE SEQUENCE</scope>
</reference>
<accession>A0A9P0NM96</accession>
<dbReference type="Proteomes" id="UP001154329">
    <property type="component" value="Chromosome 4"/>
</dbReference>
<dbReference type="AlphaFoldDB" id="A0A9P0NM96"/>